<dbReference type="HAMAP" id="MF_01805">
    <property type="entry name" value="ScpA"/>
    <property type="match status" value="1"/>
</dbReference>
<comment type="function">
    <text evidence="5">Participates in chromosomal partition during cell division. May act via the formation of a condensin-like complex containing Smc and ScpB that pull DNA away from mid-cell into both cell halves.</text>
</comment>
<reference evidence="6 7" key="1">
    <citation type="submission" date="2018-07" db="EMBL/GenBank/DDBJ databases">
        <title>Genomic Encyclopedia of Type Strains, Phase IV (KMG-IV): sequencing the most valuable type-strain genomes for metagenomic binning, comparative biology and taxonomic classification.</title>
        <authorList>
            <person name="Goeker M."/>
        </authorList>
    </citation>
    <scope>NUCLEOTIDE SEQUENCE [LARGE SCALE GENOMIC DNA]</scope>
    <source>
        <strain evidence="6 7">DSM 27696</strain>
    </source>
</reference>
<comment type="subunit">
    <text evidence="5">Component of a cohesin-like complex composed of ScpA, ScpB and the Smc homodimer, in which ScpA and ScpB bind to the head domain of Smc. The presence of the three proteins is required for the association of the complex with DNA.</text>
</comment>
<keyword evidence="5" id="KW-0963">Cytoplasm</keyword>
<dbReference type="NCBIfam" id="NF000995">
    <property type="entry name" value="PRK00104.1-4"/>
    <property type="match status" value="1"/>
</dbReference>
<evidence type="ECO:0000256" key="2">
    <source>
        <dbReference type="ARBA" id="ARBA00022829"/>
    </source>
</evidence>
<keyword evidence="7" id="KW-1185">Reference proteome</keyword>
<dbReference type="PANTHER" id="PTHR33969">
    <property type="entry name" value="SEGREGATION AND CONDENSATION PROTEIN A"/>
    <property type="match status" value="1"/>
</dbReference>
<comment type="similarity">
    <text evidence="5">Belongs to the ScpA family.</text>
</comment>
<protein>
    <recommendedName>
        <fullName evidence="4 5">Segregation and condensation protein A</fullName>
    </recommendedName>
</protein>
<dbReference type="GO" id="GO:0005737">
    <property type="term" value="C:cytoplasm"/>
    <property type="evidence" value="ECO:0007669"/>
    <property type="project" value="UniProtKB-SubCell"/>
</dbReference>
<dbReference type="PANTHER" id="PTHR33969:SF2">
    <property type="entry name" value="SEGREGATION AND CONDENSATION PROTEIN A"/>
    <property type="match status" value="1"/>
</dbReference>
<proteinExistence type="inferred from homology"/>
<dbReference type="AlphaFoldDB" id="A0A368XCB1"/>
<dbReference type="Gene3D" id="6.10.250.2410">
    <property type="match status" value="1"/>
</dbReference>
<dbReference type="GO" id="GO:0006260">
    <property type="term" value="P:DNA replication"/>
    <property type="evidence" value="ECO:0007669"/>
    <property type="project" value="UniProtKB-UniRule"/>
</dbReference>
<dbReference type="OrthoDB" id="9811016at2"/>
<keyword evidence="1 5" id="KW-0132">Cell division</keyword>
<gene>
    <name evidence="5" type="primary">scpA</name>
    <name evidence="6" type="ORF">DFR57_11243</name>
</gene>
<evidence type="ECO:0000256" key="5">
    <source>
        <dbReference type="HAMAP-Rule" id="MF_01805"/>
    </source>
</evidence>
<dbReference type="Proteomes" id="UP000252585">
    <property type="component" value="Unassembled WGS sequence"/>
</dbReference>
<evidence type="ECO:0000256" key="1">
    <source>
        <dbReference type="ARBA" id="ARBA00022618"/>
    </source>
</evidence>
<keyword evidence="2 5" id="KW-0159">Chromosome partition</keyword>
<dbReference type="GO" id="GO:0051301">
    <property type="term" value="P:cell division"/>
    <property type="evidence" value="ECO:0007669"/>
    <property type="project" value="UniProtKB-KW"/>
</dbReference>
<dbReference type="Pfam" id="PF02616">
    <property type="entry name" value="SMC_ScpA"/>
    <property type="match status" value="1"/>
</dbReference>
<dbReference type="InterPro" id="IPR023093">
    <property type="entry name" value="ScpA-like_C"/>
</dbReference>
<sequence length="247" mass="29376">MLQAYEVKLDAFEGPLDLLLHLVNQFEVDIYDIPVAEITSQYLSYIHTMQTLELNIASEYLVMAATLLEIKSKLLLPNQTIDDDEMENYEEDPRDELMRRLIEYRKYKEAASHLKEKELEATQIYTRPPMQLTSEKKSPPMEKGEVNLYDMLQAMGKIMERKKWNQPMETTIKRTEIQIKDRMQEIRAYLYEQTNGIMFTQLFPYPTKSHIVVTFMAILELMKLDQIYCRQKQHFEEIMLYPKLDVV</sequence>
<evidence type="ECO:0000256" key="3">
    <source>
        <dbReference type="ARBA" id="ARBA00023306"/>
    </source>
</evidence>
<dbReference type="EMBL" id="QPJJ01000012">
    <property type="protein sequence ID" value="RCW64866.1"/>
    <property type="molecule type" value="Genomic_DNA"/>
</dbReference>
<accession>A0A368XCB1</accession>
<keyword evidence="3 5" id="KW-0131">Cell cycle</keyword>
<dbReference type="InterPro" id="IPR003768">
    <property type="entry name" value="ScpA"/>
</dbReference>
<name>A0A368XCB1_9BACI</name>
<evidence type="ECO:0000256" key="4">
    <source>
        <dbReference type="ARBA" id="ARBA00044777"/>
    </source>
</evidence>
<comment type="caution">
    <text evidence="6">The sequence shown here is derived from an EMBL/GenBank/DDBJ whole genome shotgun (WGS) entry which is preliminary data.</text>
</comment>
<comment type="subcellular location">
    <subcellularLocation>
        <location evidence="5">Cytoplasm</location>
    </subcellularLocation>
    <text evidence="5">Associated with two foci at the outer edges of the nucleoid region in young cells, and at four foci within both cell halves in older cells.</text>
</comment>
<evidence type="ECO:0000313" key="6">
    <source>
        <dbReference type="EMBL" id="RCW64866.1"/>
    </source>
</evidence>
<dbReference type="Gene3D" id="1.10.10.580">
    <property type="entry name" value="Structural maintenance of chromosome 1. Chain E"/>
    <property type="match status" value="1"/>
</dbReference>
<dbReference type="RefSeq" id="WP_114353753.1">
    <property type="nucleotide sequence ID" value="NZ_QPJJ01000012.1"/>
</dbReference>
<organism evidence="6 7">
    <name type="scientific">Saliterribacillus persicus</name>
    <dbReference type="NCBI Taxonomy" id="930114"/>
    <lineage>
        <taxon>Bacteria</taxon>
        <taxon>Bacillati</taxon>
        <taxon>Bacillota</taxon>
        <taxon>Bacilli</taxon>
        <taxon>Bacillales</taxon>
        <taxon>Bacillaceae</taxon>
        <taxon>Saliterribacillus</taxon>
    </lineage>
</organism>
<evidence type="ECO:0000313" key="7">
    <source>
        <dbReference type="Proteomes" id="UP000252585"/>
    </source>
</evidence>
<dbReference type="GO" id="GO:0007059">
    <property type="term" value="P:chromosome segregation"/>
    <property type="evidence" value="ECO:0007669"/>
    <property type="project" value="UniProtKB-UniRule"/>
</dbReference>